<dbReference type="GO" id="GO:0004222">
    <property type="term" value="F:metalloendopeptidase activity"/>
    <property type="evidence" value="ECO:0007669"/>
    <property type="project" value="TreeGrafter"/>
</dbReference>
<gene>
    <name evidence="3" type="ORF">QY95_01004</name>
</gene>
<keyword evidence="4" id="KW-1185">Reference proteome</keyword>
<keyword evidence="1" id="KW-0472">Membrane</keyword>
<protein>
    <submittedName>
        <fullName evidence="3">Secreted peptidase</fullName>
    </submittedName>
</protein>
<feature type="transmembrane region" description="Helical" evidence="1">
    <location>
        <begin position="6"/>
        <end position="24"/>
    </location>
</feature>
<dbReference type="SUPFAM" id="SSF51261">
    <property type="entry name" value="Duplicated hybrid motif"/>
    <property type="match status" value="1"/>
</dbReference>
<dbReference type="CDD" id="cd12797">
    <property type="entry name" value="M23_peptidase"/>
    <property type="match status" value="1"/>
</dbReference>
<evidence type="ECO:0000256" key="1">
    <source>
        <dbReference type="SAM" id="Phobius"/>
    </source>
</evidence>
<dbReference type="OrthoDB" id="9809488at2"/>
<dbReference type="InterPro" id="IPR011055">
    <property type="entry name" value="Dup_hybrid_motif"/>
</dbReference>
<dbReference type="AlphaFoldDB" id="A0A0F5I5W4"/>
<feature type="transmembrane region" description="Helical" evidence="1">
    <location>
        <begin position="36"/>
        <end position="54"/>
    </location>
</feature>
<organism evidence="3 4">
    <name type="scientific">Bacillus thermotolerans</name>
    <name type="common">Quasibacillus thermotolerans</name>
    <dbReference type="NCBI Taxonomy" id="1221996"/>
    <lineage>
        <taxon>Bacteria</taxon>
        <taxon>Bacillati</taxon>
        <taxon>Bacillota</taxon>
        <taxon>Bacilli</taxon>
        <taxon>Bacillales</taxon>
        <taxon>Bacillaceae</taxon>
        <taxon>Bacillus</taxon>
    </lineage>
</organism>
<keyword evidence="1" id="KW-1133">Transmembrane helix</keyword>
<keyword evidence="1" id="KW-0812">Transmembrane</keyword>
<comment type="caution">
    <text evidence="3">The sequence shown here is derived from an EMBL/GenBank/DDBJ whole genome shotgun (WGS) entry which is preliminary data.</text>
</comment>
<dbReference type="Gene3D" id="2.70.70.10">
    <property type="entry name" value="Glucose Permease (Domain IIA)"/>
    <property type="match status" value="1"/>
</dbReference>
<dbReference type="RefSeq" id="WP_040047404.1">
    <property type="nucleotide sequence ID" value="NZ_JWIR02000025.1"/>
</dbReference>
<evidence type="ECO:0000313" key="4">
    <source>
        <dbReference type="Proteomes" id="UP000031563"/>
    </source>
</evidence>
<evidence type="ECO:0000259" key="2">
    <source>
        <dbReference type="Pfam" id="PF01551"/>
    </source>
</evidence>
<evidence type="ECO:0000313" key="3">
    <source>
        <dbReference type="EMBL" id="KKB40941.1"/>
    </source>
</evidence>
<dbReference type="PANTHER" id="PTHR21666">
    <property type="entry name" value="PEPTIDASE-RELATED"/>
    <property type="match status" value="1"/>
</dbReference>
<dbReference type="EMBL" id="JWIR02000025">
    <property type="protein sequence ID" value="KKB40941.1"/>
    <property type="molecule type" value="Genomic_DNA"/>
</dbReference>
<accession>A0A0F5I5W4</accession>
<feature type="transmembrane region" description="Helical" evidence="1">
    <location>
        <begin position="60"/>
        <end position="77"/>
    </location>
</feature>
<reference evidence="3" key="1">
    <citation type="submission" date="2015-02" db="EMBL/GenBank/DDBJ databases">
        <title>Genome Assembly of Bacillaceae bacterium MTCC 8252.</title>
        <authorList>
            <person name="Verma A."/>
            <person name="Khatri I."/>
            <person name="Mual P."/>
            <person name="Subramanian S."/>
            <person name="Krishnamurthi S."/>
        </authorList>
    </citation>
    <scope>NUCLEOTIDE SEQUENCE [LARGE SCALE GENOMIC DNA]</scope>
    <source>
        <strain evidence="3">MTCC 8252</strain>
    </source>
</reference>
<dbReference type="InterPro" id="IPR016047">
    <property type="entry name" value="M23ase_b-sheet_dom"/>
</dbReference>
<dbReference type="InterPro" id="IPR050570">
    <property type="entry name" value="Cell_wall_metabolism_enzyme"/>
</dbReference>
<feature type="transmembrane region" description="Helical" evidence="1">
    <location>
        <begin position="98"/>
        <end position="118"/>
    </location>
</feature>
<feature type="domain" description="M23ase beta-sheet core" evidence="2">
    <location>
        <begin position="187"/>
        <end position="281"/>
    </location>
</feature>
<proteinExistence type="predicted"/>
<dbReference type="STRING" id="1221996.QY95_01004"/>
<dbReference type="PANTHER" id="PTHR21666:SF285">
    <property type="entry name" value="M23 FAMILY METALLOPEPTIDASE"/>
    <property type="match status" value="1"/>
</dbReference>
<dbReference type="Proteomes" id="UP000031563">
    <property type="component" value="Unassembled WGS sequence"/>
</dbReference>
<name>A0A0F5I5W4_BACTR</name>
<sequence length="299" mass="34107">MTFAMIQLVAFQLLLPAIFLFILWRGDFKSKLQWGIQVLAVAMYITWIVLSGRWDWLGYYLRYVWIVAALVVFYFSWRSIRTLPMTAPLTRGQKWYTAIDVFILLIFGLYNVFIFNSYTAKEEAIELSFPLKEGTYYVGHGGSHVQMNYHHAYLPQQYALDIAKLNGFGTRANGLYPEDLEKYEIYGDQLYSPCSGEVTEQRDGLPDLTPPEADREHLEGNYVALACDGTDAILYIAHMQEGSVAVQEGDRIEEGELIGRVGNSGNTSEPHLHIHAEREGEGVPLQFDGDFLVRNELVR</sequence>
<dbReference type="Pfam" id="PF01551">
    <property type="entry name" value="Peptidase_M23"/>
    <property type="match status" value="1"/>
</dbReference>